<dbReference type="EMBL" id="SMKP01000004">
    <property type="protein sequence ID" value="TDD25693.1"/>
    <property type="molecule type" value="Genomic_DNA"/>
</dbReference>
<keyword evidence="3" id="KW-1185">Reference proteome</keyword>
<feature type="region of interest" description="Disordered" evidence="1">
    <location>
        <begin position="154"/>
        <end position="188"/>
    </location>
</feature>
<evidence type="ECO:0000313" key="2">
    <source>
        <dbReference type="EMBL" id="TDD25693.1"/>
    </source>
</evidence>
<evidence type="ECO:0000313" key="3">
    <source>
        <dbReference type="Proteomes" id="UP000294543"/>
    </source>
</evidence>
<dbReference type="OrthoDB" id="3961644at2"/>
<gene>
    <name evidence="2" type="ORF">E1294_01890</name>
</gene>
<dbReference type="RefSeq" id="WP_132503876.1">
    <property type="nucleotide sequence ID" value="NZ_SMKP01000004.1"/>
</dbReference>
<reference evidence="2 3" key="1">
    <citation type="submission" date="2019-03" db="EMBL/GenBank/DDBJ databases">
        <title>Draft genome sequences of novel Actinobacteria.</title>
        <authorList>
            <person name="Sahin N."/>
            <person name="Ay H."/>
            <person name="Saygin H."/>
        </authorList>
    </citation>
    <scope>NUCLEOTIDE SEQUENCE [LARGE SCALE GENOMIC DNA]</scope>
    <source>
        <strain evidence="2 3">KC712</strain>
    </source>
</reference>
<comment type="caution">
    <text evidence="2">The sequence shown here is derived from an EMBL/GenBank/DDBJ whole genome shotgun (WGS) entry which is preliminary data.</text>
</comment>
<accession>A0A4R4X5R2</accession>
<evidence type="ECO:0000256" key="1">
    <source>
        <dbReference type="SAM" id="MobiDB-lite"/>
    </source>
</evidence>
<sequence length="188" mass="21550">MLPRGAGGQSCCAVGDLTPVRDFLHDHLGFRRGEISEDQVQALALTLLADDWYDELNVFDDAAVRSRLRQRARYGSDLIGDHQVQRRRIGYLDWATEPPNLHTVSLEDEVLARIEPVDDPHVLLVLDRLRPTEQRIAWDYALNPPESWERVAAYSGQAPERGESVRRKLRREGRVVSQRLQGHPWPQD</sequence>
<proteinExistence type="predicted"/>
<dbReference type="Proteomes" id="UP000294543">
    <property type="component" value="Unassembled WGS sequence"/>
</dbReference>
<dbReference type="AlphaFoldDB" id="A0A4R4X5R2"/>
<name>A0A4R4X5R2_9ACTN</name>
<organism evidence="2 3">
    <name type="scientific">Nonomuraea diastatica</name>
    <dbReference type="NCBI Taxonomy" id="1848329"/>
    <lineage>
        <taxon>Bacteria</taxon>
        <taxon>Bacillati</taxon>
        <taxon>Actinomycetota</taxon>
        <taxon>Actinomycetes</taxon>
        <taxon>Streptosporangiales</taxon>
        <taxon>Streptosporangiaceae</taxon>
        <taxon>Nonomuraea</taxon>
    </lineage>
</organism>
<protein>
    <submittedName>
        <fullName evidence="2">Uncharacterized protein</fullName>
    </submittedName>
</protein>